<evidence type="ECO:0000313" key="2">
    <source>
        <dbReference type="Proteomes" id="UP000199400"/>
    </source>
</evidence>
<dbReference type="GO" id="GO:0004519">
    <property type="term" value="F:endonuclease activity"/>
    <property type="evidence" value="ECO:0007669"/>
    <property type="project" value="UniProtKB-KW"/>
</dbReference>
<gene>
    <name evidence="1" type="ORF">SAMN02745121_04112</name>
</gene>
<accession>A0A1I2A7X6</accession>
<dbReference type="InterPro" id="IPR007581">
    <property type="entry name" value="Endonuclease-V"/>
</dbReference>
<dbReference type="Gene3D" id="3.30.2170.10">
    <property type="entry name" value="archaeoglobus fulgidus dsm 4304 superfamily"/>
    <property type="match status" value="1"/>
</dbReference>
<proteinExistence type="predicted"/>
<dbReference type="RefSeq" id="WP_245913703.1">
    <property type="nucleotide sequence ID" value="NZ_FOMX01000013.1"/>
</dbReference>
<organism evidence="1 2">
    <name type="scientific">Nannocystis exedens</name>
    <dbReference type="NCBI Taxonomy" id="54"/>
    <lineage>
        <taxon>Bacteria</taxon>
        <taxon>Pseudomonadati</taxon>
        <taxon>Myxococcota</taxon>
        <taxon>Polyangia</taxon>
        <taxon>Nannocystales</taxon>
        <taxon>Nannocystaceae</taxon>
        <taxon>Nannocystis</taxon>
    </lineage>
</organism>
<keyword evidence="1" id="KW-0540">Nuclease</keyword>
<dbReference type="Proteomes" id="UP000199400">
    <property type="component" value="Unassembled WGS sequence"/>
</dbReference>
<name>A0A1I2A7X6_9BACT</name>
<keyword evidence="1" id="KW-0378">Hydrolase</keyword>
<keyword evidence="2" id="KW-1185">Reference proteome</keyword>
<dbReference type="STRING" id="54.SAMN02745121_04112"/>
<dbReference type="AlphaFoldDB" id="A0A1I2A7X6"/>
<dbReference type="GO" id="GO:0006281">
    <property type="term" value="P:DNA repair"/>
    <property type="evidence" value="ECO:0007669"/>
    <property type="project" value="InterPro"/>
</dbReference>
<protein>
    <submittedName>
        <fullName evidence="1">Endonuclease V</fullName>
    </submittedName>
</protein>
<dbReference type="EMBL" id="FOMX01000013">
    <property type="protein sequence ID" value="SFE39926.1"/>
    <property type="molecule type" value="Genomic_DNA"/>
</dbReference>
<dbReference type="Pfam" id="PF04493">
    <property type="entry name" value="Endonuclease_5"/>
    <property type="match status" value="1"/>
</dbReference>
<keyword evidence="1" id="KW-0255">Endonuclease</keyword>
<sequence length="164" mass="17654">MAIAALDVDYRPDAAVTACVLFETWSEEHVLSSFTVTGPPAAEYAPGAFYTRELPCLLAALARCPARPATIVVDGHVWLGPDRPGLGVHLYRALGEAAPVVGVAKNPFRGAPAREVLRGDSRRPLFVTAIGMRADEAAAHVRTMHGPHRVPTLLRLVDQLCRRA</sequence>
<reference evidence="2" key="1">
    <citation type="submission" date="2016-10" db="EMBL/GenBank/DDBJ databases">
        <authorList>
            <person name="Varghese N."/>
            <person name="Submissions S."/>
        </authorList>
    </citation>
    <scope>NUCLEOTIDE SEQUENCE [LARGE SCALE GENOMIC DNA]</scope>
    <source>
        <strain evidence="2">ATCC 25963</strain>
    </source>
</reference>
<evidence type="ECO:0000313" key="1">
    <source>
        <dbReference type="EMBL" id="SFE39926.1"/>
    </source>
</evidence>